<comment type="caution">
    <text evidence="3">The sequence shown here is derived from an EMBL/GenBank/DDBJ whole genome shotgun (WGS) entry which is preliminary data.</text>
</comment>
<organism evidence="3 4">
    <name type="scientific">Agathobaculum hominis</name>
    <dbReference type="NCBI Taxonomy" id="2763014"/>
    <lineage>
        <taxon>Bacteria</taxon>
        <taxon>Bacillati</taxon>
        <taxon>Bacillota</taxon>
        <taxon>Clostridia</taxon>
        <taxon>Eubacteriales</taxon>
        <taxon>Butyricicoccaceae</taxon>
        <taxon>Agathobaculum</taxon>
    </lineage>
</organism>
<dbReference type="Proteomes" id="UP000641741">
    <property type="component" value="Unassembled WGS sequence"/>
</dbReference>
<dbReference type="CDD" id="cd05826">
    <property type="entry name" value="Sortase_B"/>
    <property type="match status" value="1"/>
</dbReference>
<evidence type="ECO:0000256" key="2">
    <source>
        <dbReference type="SAM" id="MobiDB-lite"/>
    </source>
</evidence>
<dbReference type="EC" id="3.4.22.71" evidence="3"/>
<dbReference type="SUPFAM" id="SSF63817">
    <property type="entry name" value="Sortase"/>
    <property type="match status" value="1"/>
</dbReference>
<keyword evidence="1 3" id="KW-0378">Hydrolase</keyword>
<keyword evidence="4" id="KW-1185">Reference proteome</keyword>
<feature type="region of interest" description="Disordered" evidence="2">
    <location>
        <begin position="46"/>
        <end position="76"/>
    </location>
</feature>
<dbReference type="RefSeq" id="WP_186970009.1">
    <property type="nucleotide sequence ID" value="NZ_JACOPK010000006.1"/>
</dbReference>
<accession>A0ABR7GNA0</accession>
<evidence type="ECO:0000313" key="3">
    <source>
        <dbReference type="EMBL" id="MBC5695796.1"/>
    </source>
</evidence>
<evidence type="ECO:0000313" key="4">
    <source>
        <dbReference type="Proteomes" id="UP000641741"/>
    </source>
</evidence>
<name>A0ABR7GNA0_9FIRM</name>
<dbReference type="InterPro" id="IPR005754">
    <property type="entry name" value="Sortase"/>
</dbReference>
<dbReference type="EMBL" id="JACOPK010000006">
    <property type="protein sequence ID" value="MBC5695796.1"/>
    <property type="molecule type" value="Genomic_DNA"/>
</dbReference>
<dbReference type="NCBIfam" id="TIGR03064">
    <property type="entry name" value="sortase_srtB"/>
    <property type="match status" value="1"/>
</dbReference>
<sequence>MKRMRLVLTLALAAVLIVSGGMFIHQLLDYRAGDAAYKEAAEIAKLPEPASEPPEAPAEAPAAEPTPEPSAEPQTDPLASIDLAALQAVNADVLGWLSIPDTAISYPLVQGADNDYYLAHTWNRSSSAVGAIFMDARCASDRSGFNTVIYGHRMNNGSMFASLKYYNDPSYRQAHPRIYLVDASGSHTYDIYAAYEVSTEGEAYRLSFSDDTERQAFLNDGLSRSVISTGITPQISDRVLTLSTCTGRGHATRWVVQAVEAD</sequence>
<dbReference type="GO" id="GO:0016787">
    <property type="term" value="F:hydrolase activity"/>
    <property type="evidence" value="ECO:0007669"/>
    <property type="project" value="UniProtKB-KW"/>
</dbReference>
<evidence type="ECO:0000256" key="1">
    <source>
        <dbReference type="ARBA" id="ARBA00022801"/>
    </source>
</evidence>
<dbReference type="InterPro" id="IPR009835">
    <property type="entry name" value="SrtB"/>
</dbReference>
<proteinExistence type="predicted"/>
<dbReference type="InterPro" id="IPR023365">
    <property type="entry name" value="Sortase_dom-sf"/>
</dbReference>
<protein>
    <submittedName>
        <fullName evidence="3">Class B sortase</fullName>
        <ecNumber evidence="3">3.4.22.71</ecNumber>
    </submittedName>
</protein>
<dbReference type="Pfam" id="PF04203">
    <property type="entry name" value="Sortase"/>
    <property type="match status" value="1"/>
</dbReference>
<dbReference type="Gene3D" id="2.40.260.10">
    <property type="entry name" value="Sortase"/>
    <property type="match status" value="1"/>
</dbReference>
<gene>
    <name evidence="3" type="primary">srtB</name>
    <name evidence="3" type="ORF">H8S02_07535</name>
</gene>
<reference evidence="3 4" key="1">
    <citation type="submission" date="2020-08" db="EMBL/GenBank/DDBJ databases">
        <title>Genome public.</title>
        <authorList>
            <person name="Liu C."/>
            <person name="Sun Q."/>
        </authorList>
    </citation>
    <scope>NUCLEOTIDE SEQUENCE [LARGE SCALE GENOMIC DNA]</scope>
    <source>
        <strain evidence="3 4">M2</strain>
    </source>
</reference>